<evidence type="ECO:0000313" key="11">
    <source>
        <dbReference type="EMBL" id="TFB01611.1"/>
    </source>
</evidence>
<dbReference type="InterPro" id="IPR000209">
    <property type="entry name" value="Peptidase_S8/S53_dom"/>
</dbReference>
<dbReference type="CDD" id="cd07489">
    <property type="entry name" value="Peptidases_S8_5"/>
    <property type="match status" value="1"/>
</dbReference>
<dbReference type="PRINTS" id="PR00723">
    <property type="entry name" value="SUBTILISIN"/>
</dbReference>
<accession>A0ABY2H0T1</accession>
<comment type="similarity">
    <text evidence="1 6 7">Belongs to the peptidase S8 family.</text>
</comment>
<keyword evidence="4 6" id="KW-0378">Hydrolase</keyword>
<evidence type="ECO:0000259" key="10">
    <source>
        <dbReference type="Pfam" id="PF06280"/>
    </source>
</evidence>
<dbReference type="InterPro" id="IPR015500">
    <property type="entry name" value="Peptidase_S8_subtilisin-rel"/>
</dbReference>
<evidence type="ECO:0000256" key="5">
    <source>
        <dbReference type="ARBA" id="ARBA00022825"/>
    </source>
</evidence>
<organism evidence="11 12">
    <name type="scientific">Trichoderma ghanense</name>
    <dbReference type="NCBI Taxonomy" id="65468"/>
    <lineage>
        <taxon>Eukaryota</taxon>
        <taxon>Fungi</taxon>
        <taxon>Dikarya</taxon>
        <taxon>Ascomycota</taxon>
        <taxon>Pezizomycotina</taxon>
        <taxon>Sordariomycetes</taxon>
        <taxon>Hypocreomycetidae</taxon>
        <taxon>Hypocreales</taxon>
        <taxon>Hypocreaceae</taxon>
        <taxon>Trichoderma</taxon>
    </lineage>
</organism>
<sequence length="995" mass="106868">MGEGFGEEARSGIQDYVQTSKKPRVSGGFKEDPALDFLYIGAEGTMKFSPTLGLLALVSGVSCSLTVTTSVDQLRSKQNTTIVPNTFIVELQPDFHSELQPKDRFAKTKPGAKPDYRVRHQYNDTDIFYGVSVAFDSPVDLATLRKTAGVKNAWSVALVPRPELRGRRGSSKGGTKLPDLRGSADVNRPLDMGNVRKLHDRGIKGKGVQVALVDSGVDYTHPALGGAFGRGHKVAVGYDFVGDAYDGSNDAVPDDDPLATCADGGHGTHTAGIVAMQDPKNQGFGLVGVAPEATLAAYRVFGCEGSVTNDILVAAMVQAWRDGADVVSMSLGLWEAWEDINPFEDVVDKLARRGVAVVASIGNFGTAGPYSTSTPAISLSALSVGAVESDIYPTAYTAHDDQHEAVDYINVFPASELGRVEVVQLGYGLDVPITPNITSGCYEDAWDALSDAQLNWNTTILQVSWESWCGTAWGPAVDLGVKALLVTMSEAQNILVDEPGTEPMALYLDVDNSKLLLSRLAKQPAGNKYALTFDGTKAVDVANPYGGAPDYFSSFGPTIEMTLEPKISAPGGTILSTFPVDAGGYAVLSGTSMSAPFVSGSLALLKSQNPRLTVPQLFARLMTTARPANELNSKLTASAARQGAGMIDAYAAVKADTVISPAEINLRDSASPTPQKITISNQSRSCKRYSLQHVPGSFYRLSNNYLSDIEDNFSSANLPLTLDIPASAQFSPSSVTVGPGQSATVEVQIKPQPDLYPFANPVYSGFIKITADGDEYEYSVPYIGVPNNRTEVGPIVHNVTTVKPYDSPGLLKAQATNLFLADALTPTPNLETYNWTTDLDKAYIPIFRIDTVMTRFIRLDLVPANVSFVPSMYGFDPDVHIDYKLPDQPVLPGFLGVPTYGFVLAESIEPQPEGSPIIYSTDIGHFLAQALLDPSLTNDQGEKFRIAAGDYRALFRALRWRGNETNPDDYESWLGPVMRFDIPSDLPPGFPNGLE</sequence>
<dbReference type="PROSITE" id="PS00138">
    <property type="entry name" value="SUBTILASE_SER"/>
    <property type="match status" value="1"/>
</dbReference>
<dbReference type="PANTHER" id="PTHR43806">
    <property type="entry name" value="PEPTIDASE S8"/>
    <property type="match status" value="1"/>
</dbReference>
<feature type="region of interest" description="Disordered" evidence="8">
    <location>
        <begin position="165"/>
        <end position="188"/>
    </location>
</feature>
<feature type="active site" description="Charge relay system" evidence="6">
    <location>
        <position position="266"/>
    </location>
</feature>
<name>A0ABY2H0T1_9HYPO</name>
<evidence type="ECO:0000256" key="1">
    <source>
        <dbReference type="ARBA" id="ARBA00011073"/>
    </source>
</evidence>
<dbReference type="GO" id="GO:0008233">
    <property type="term" value="F:peptidase activity"/>
    <property type="evidence" value="ECO:0007669"/>
    <property type="project" value="UniProtKB-KW"/>
</dbReference>
<evidence type="ECO:0000256" key="4">
    <source>
        <dbReference type="ARBA" id="ARBA00022801"/>
    </source>
</evidence>
<dbReference type="PROSITE" id="PS00136">
    <property type="entry name" value="SUBTILASE_ASP"/>
    <property type="match status" value="1"/>
</dbReference>
<dbReference type="GO" id="GO:0006508">
    <property type="term" value="P:proteolysis"/>
    <property type="evidence" value="ECO:0007669"/>
    <property type="project" value="UniProtKB-KW"/>
</dbReference>
<feature type="active site" description="Charge relay system" evidence="6">
    <location>
        <position position="592"/>
    </location>
</feature>
<keyword evidence="5 6" id="KW-0720">Serine protease</keyword>
<dbReference type="Gene3D" id="3.40.50.200">
    <property type="entry name" value="Peptidase S8/S53 domain"/>
    <property type="match status" value="2"/>
</dbReference>
<evidence type="ECO:0000256" key="8">
    <source>
        <dbReference type="SAM" id="MobiDB-lite"/>
    </source>
</evidence>
<keyword evidence="3" id="KW-0732">Signal</keyword>
<keyword evidence="2 6" id="KW-0645">Protease</keyword>
<dbReference type="GeneID" id="300578201"/>
<dbReference type="Pfam" id="PF06280">
    <property type="entry name" value="fn3_5"/>
    <property type="match status" value="1"/>
</dbReference>
<evidence type="ECO:0000256" key="3">
    <source>
        <dbReference type="ARBA" id="ARBA00022729"/>
    </source>
</evidence>
<dbReference type="InterPro" id="IPR050131">
    <property type="entry name" value="Peptidase_S8_subtilisin-like"/>
</dbReference>
<dbReference type="EMBL" id="PPTA01000008">
    <property type="protein sequence ID" value="TFB01611.1"/>
    <property type="molecule type" value="Genomic_DNA"/>
</dbReference>
<keyword evidence="12" id="KW-1185">Reference proteome</keyword>
<dbReference type="InterPro" id="IPR023827">
    <property type="entry name" value="Peptidase_S8_Asp-AS"/>
</dbReference>
<reference evidence="11 12" key="1">
    <citation type="submission" date="2018-01" db="EMBL/GenBank/DDBJ databases">
        <title>Genome characterization of the sugarcane-associated fungus Trichoderma ghanense CCMA-1212 and their application in lignocelulose bioconversion.</title>
        <authorList>
            <person name="Steindorff A.S."/>
            <person name="Mendes T.D."/>
            <person name="Vilela E.S.D."/>
            <person name="Rodrigues D.S."/>
            <person name="Formighieri E.F."/>
            <person name="Melo I.S."/>
            <person name="Favaro L.C.L."/>
        </authorList>
    </citation>
    <scope>NUCLEOTIDE SEQUENCE [LARGE SCALE GENOMIC DNA]</scope>
    <source>
        <strain evidence="11 12">CCMA-1212</strain>
    </source>
</reference>
<feature type="domain" description="C5a peptidase/Subtilisin-like protease SBT2-like Fn3-like" evidence="10">
    <location>
        <begin position="664"/>
        <end position="782"/>
    </location>
</feature>
<dbReference type="PANTHER" id="PTHR43806:SF66">
    <property type="entry name" value="SERIN ENDOPEPTIDASE"/>
    <property type="match status" value="1"/>
</dbReference>
<dbReference type="SUPFAM" id="SSF52743">
    <property type="entry name" value="Subtilisin-like"/>
    <property type="match status" value="1"/>
</dbReference>
<feature type="domain" description="Peptidase S8/S53" evidence="9">
    <location>
        <begin position="205"/>
        <end position="644"/>
    </location>
</feature>
<dbReference type="InterPro" id="IPR023828">
    <property type="entry name" value="Peptidase_S8_Ser-AS"/>
</dbReference>
<comment type="caution">
    <text evidence="11">The sequence shown here is derived from an EMBL/GenBank/DDBJ whole genome shotgun (WGS) entry which is preliminary data.</text>
</comment>
<evidence type="ECO:0000256" key="2">
    <source>
        <dbReference type="ARBA" id="ARBA00022670"/>
    </source>
</evidence>
<dbReference type="PROSITE" id="PS51892">
    <property type="entry name" value="SUBTILASE"/>
    <property type="match status" value="1"/>
</dbReference>
<protein>
    <submittedName>
        <fullName evidence="11">Minor extracellular protease vpr</fullName>
    </submittedName>
</protein>
<evidence type="ECO:0000313" key="12">
    <source>
        <dbReference type="Proteomes" id="UP001642720"/>
    </source>
</evidence>
<dbReference type="InterPro" id="IPR036852">
    <property type="entry name" value="Peptidase_S8/S53_dom_sf"/>
</dbReference>
<evidence type="ECO:0000256" key="6">
    <source>
        <dbReference type="PROSITE-ProRule" id="PRU01240"/>
    </source>
</evidence>
<dbReference type="InterPro" id="IPR034187">
    <property type="entry name" value="Peptidases_S8_5"/>
</dbReference>
<gene>
    <name evidence="11" type="ORF">CCMA1212_006536</name>
</gene>
<evidence type="ECO:0000259" key="9">
    <source>
        <dbReference type="Pfam" id="PF00082"/>
    </source>
</evidence>
<feature type="active site" description="Charge relay system" evidence="6">
    <location>
        <position position="214"/>
    </location>
</feature>
<evidence type="ECO:0000256" key="7">
    <source>
        <dbReference type="RuleBase" id="RU003355"/>
    </source>
</evidence>
<dbReference type="Pfam" id="PF00082">
    <property type="entry name" value="Peptidase_S8"/>
    <property type="match status" value="1"/>
</dbReference>
<dbReference type="InterPro" id="IPR010435">
    <property type="entry name" value="C5a/SBT2-like_Fn3"/>
</dbReference>
<dbReference type="Proteomes" id="UP001642720">
    <property type="component" value="Unassembled WGS sequence"/>
</dbReference>
<dbReference type="RefSeq" id="XP_073557812.1">
    <property type="nucleotide sequence ID" value="XM_073703751.1"/>
</dbReference>
<proteinExistence type="inferred from homology"/>